<dbReference type="AlphaFoldDB" id="X1UN63"/>
<feature type="domain" description="Bacterial repeat" evidence="1">
    <location>
        <begin position="65"/>
        <end position="124"/>
    </location>
</feature>
<dbReference type="GO" id="GO:0030246">
    <property type="term" value="F:carbohydrate binding"/>
    <property type="evidence" value="ECO:0007669"/>
    <property type="project" value="InterPro"/>
</dbReference>
<dbReference type="CDD" id="cd08547">
    <property type="entry name" value="Type_II_cohesin"/>
    <property type="match status" value="1"/>
</dbReference>
<evidence type="ECO:0000313" key="2">
    <source>
        <dbReference type="EMBL" id="GAI93799.1"/>
    </source>
</evidence>
<sequence>EGYAIQPLESLETNFTLTVDVPLVREYMIAHQINETDIIFDIIVDVSDMPPIYYYLMIETTLGGITIPVPGSYPYVEGSSAVVTATPKSGFAFDCWNLDSVNYTVNPITVIMDANHSVTAYFKEAETRVYVDPEHNSFAVGETFTITVIVADIENFYGLDLKFSWDTSILEYVSHVAKIPVEDFPDGILHEGMFIKDKEDAVAGTYWVSYACMDPAPTFSGTGIAFEITFSAIDTGSCTLDIFYHSLSDKLANPIEHIVLNG</sequence>
<dbReference type="InterPro" id="IPR044060">
    <property type="entry name" value="Bacterial_rp_domain"/>
</dbReference>
<evidence type="ECO:0000259" key="1">
    <source>
        <dbReference type="Pfam" id="PF18998"/>
    </source>
</evidence>
<dbReference type="Pfam" id="PF18998">
    <property type="entry name" value="Flg_new_2"/>
    <property type="match status" value="1"/>
</dbReference>
<dbReference type="Gene3D" id="2.60.40.680">
    <property type="match status" value="1"/>
</dbReference>
<proteinExistence type="predicted"/>
<comment type="caution">
    <text evidence="2">The sequence shown here is derived from an EMBL/GenBank/DDBJ whole genome shotgun (WGS) entry which is preliminary data.</text>
</comment>
<reference evidence="2" key="1">
    <citation type="journal article" date="2014" name="Front. Microbiol.">
        <title>High frequency of phylogenetically diverse reductive dehalogenase-homologous genes in deep subseafloor sedimentary metagenomes.</title>
        <authorList>
            <person name="Kawai M."/>
            <person name="Futagami T."/>
            <person name="Toyoda A."/>
            <person name="Takaki Y."/>
            <person name="Nishi S."/>
            <person name="Hori S."/>
            <person name="Arai W."/>
            <person name="Tsubouchi T."/>
            <person name="Morono Y."/>
            <person name="Uchiyama I."/>
            <person name="Ito T."/>
            <person name="Fujiyama A."/>
            <person name="Inagaki F."/>
            <person name="Takami H."/>
        </authorList>
    </citation>
    <scope>NUCLEOTIDE SEQUENCE</scope>
    <source>
        <strain evidence="2">Expedition CK06-06</strain>
    </source>
</reference>
<name>X1UN63_9ZZZZ</name>
<feature type="non-terminal residue" evidence="2">
    <location>
        <position position="262"/>
    </location>
</feature>
<dbReference type="InterPro" id="IPR008965">
    <property type="entry name" value="CBM2/CBM3_carb-bd_dom_sf"/>
</dbReference>
<gene>
    <name evidence="2" type="ORF">S12H4_40528</name>
</gene>
<feature type="non-terminal residue" evidence="2">
    <location>
        <position position="1"/>
    </location>
</feature>
<accession>X1UN63</accession>
<protein>
    <recommendedName>
        <fullName evidence="1">Bacterial repeat domain-containing protein</fullName>
    </recommendedName>
</protein>
<dbReference type="EMBL" id="BARW01024602">
    <property type="protein sequence ID" value="GAI93799.1"/>
    <property type="molecule type" value="Genomic_DNA"/>
</dbReference>
<organism evidence="2">
    <name type="scientific">marine sediment metagenome</name>
    <dbReference type="NCBI Taxonomy" id="412755"/>
    <lineage>
        <taxon>unclassified sequences</taxon>
        <taxon>metagenomes</taxon>
        <taxon>ecological metagenomes</taxon>
    </lineage>
</organism>
<dbReference type="SUPFAM" id="SSF49384">
    <property type="entry name" value="Carbohydrate-binding domain"/>
    <property type="match status" value="1"/>
</dbReference>